<reference evidence="11" key="2">
    <citation type="submission" date="2025-09" db="UniProtKB">
        <authorList>
            <consortium name="Ensembl"/>
        </authorList>
    </citation>
    <scope>IDENTIFICATION</scope>
</reference>
<keyword evidence="12" id="KW-1185">Reference proteome</keyword>
<dbReference type="Proteomes" id="UP000694395">
    <property type="component" value="Unassembled WGS sequence"/>
</dbReference>
<evidence type="ECO:0000313" key="12">
    <source>
        <dbReference type="Proteomes" id="UP000694395"/>
    </source>
</evidence>
<evidence type="ECO:0000256" key="5">
    <source>
        <dbReference type="ARBA" id="ARBA00023125"/>
    </source>
</evidence>
<feature type="region of interest" description="Disordered" evidence="9">
    <location>
        <begin position="1093"/>
        <end position="1129"/>
    </location>
</feature>
<feature type="domain" description="ARID" evidence="10">
    <location>
        <begin position="332"/>
        <end position="424"/>
    </location>
</feature>
<feature type="region of interest" description="Disordered" evidence="9">
    <location>
        <begin position="263"/>
        <end position="292"/>
    </location>
</feature>
<dbReference type="PANTHER" id="PTHR13964">
    <property type="entry name" value="RBP-RELATED"/>
    <property type="match status" value="1"/>
</dbReference>
<name>A0A8K9XG25_ONCMY</name>
<dbReference type="Gene3D" id="2.30.30.490">
    <property type="match status" value="1"/>
</dbReference>
<feature type="region of interest" description="Disordered" evidence="9">
    <location>
        <begin position="620"/>
        <end position="639"/>
    </location>
</feature>
<evidence type="ECO:0000256" key="1">
    <source>
        <dbReference type="ARBA" id="ARBA00004123"/>
    </source>
</evidence>
<protein>
    <recommendedName>
        <fullName evidence="3">AT-rich interactive domain-containing protein 5B</fullName>
    </recommendedName>
</protein>
<feature type="region of interest" description="Disordered" evidence="9">
    <location>
        <begin position="562"/>
        <end position="607"/>
    </location>
</feature>
<feature type="compositionally biased region" description="Polar residues" evidence="9">
    <location>
        <begin position="1159"/>
        <end position="1190"/>
    </location>
</feature>
<feature type="region of interest" description="Disordered" evidence="9">
    <location>
        <begin position="649"/>
        <end position="819"/>
    </location>
</feature>
<feature type="compositionally biased region" description="Polar residues" evidence="9">
    <location>
        <begin position="663"/>
        <end position="759"/>
    </location>
</feature>
<evidence type="ECO:0000256" key="3">
    <source>
        <dbReference type="ARBA" id="ARBA00013841"/>
    </source>
</evidence>
<evidence type="ECO:0000256" key="9">
    <source>
        <dbReference type="SAM" id="MobiDB-lite"/>
    </source>
</evidence>
<organism evidence="11 12">
    <name type="scientific">Oncorhynchus mykiss</name>
    <name type="common">Rainbow trout</name>
    <name type="synonym">Salmo gairdneri</name>
    <dbReference type="NCBI Taxonomy" id="8022"/>
    <lineage>
        <taxon>Eukaryota</taxon>
        <taxon>Metazoa</taxon>
        <taxon>Chordata</taxon>
        <taxon>Craniata</taxon>
        <taxon>Vertebrata</taxon>
        <taxon>Euteleostomi</taxon>
        <taxon>Actinopterygii</taxon>
        <taxon>Neopterygii</taxon>
        <taxon>Teleostei</taxon>
        <taxon>Protacanthopterygii</taxon>
        <taxon>Salmoniformes</taxon>
        <taxon>Salmonidae</taxon>
        <taxon>Salmoninae</taxon>
        <taxon>Oncorhynchus</taxon>
    </lineage>
</organism>
<dbReference type="SMART" id="SM00501">
    <property type="entry name" value="BRIGHT"/>
    <property type="match status" value="1"/>
</dbReference>
<feature type="compositionally biased region" description="Basic residues" evidence="9">
    <location>
        <begin position="760"/>
        <end position="771"/>
    </location>
</feature>
<feature type="compositionally biased region" description="Polar residues" evidence="9">
    <location>
        <begin position="562"/>
        <end position="572"/>
    </location>
</feature>
<keyword evidence="4" id="KW-0805">Transcription regulation</keyword>
<feature type="region of interest" description="Disordered" evidence="9">
    <location>
        <begin position="1159"/>
        <end position="1241"/>
    </location>
</feature>
<dbReference type="SUPFAM" id="SSF46774">
    <property type="entry name" value="ARID-like"/>
    <property type="match status" value="1"/>
</dbReference>
<evidence type="ECO:0000256" key="6">
    <source>
        <dbReference type="ARBA" id="ARBA00023159"/>
    </source>
</evidence>
<dbReference type="GO" id="GO:0006357">
    <property type="term" value="P:regulation of transcription by RNA polymerase II"/>
    <property type="evidence" value="ECO:0007669"/>
    <property type="project" value="TreeGrafter"/>
</dbReference>
<dbReference type="PROSITE" id="PS51011">
    <property type="entry name" value="ARID"/>
    <property type="match status" value="1"/>
</dbReference>
<dbReference type="InterPro" id="IPR043151">
    <property type="entry name" value="BAH_sf"/>
</dbReference>
<evidence type="ECO:0000259" key="10">
    <source>
        <dbReference type="PROSITE" id="PS51011"/>
    </source>
</evidence>
<comment type="subcellular location">
    <subcellularLocation>
        <location evidence="1">Nucleus</location>
    </subcellularLocation>
</comment>
<feature type="region of interest" description="Disordered" evidence="9">
    <location>
        <begin position="1451"/>
        <end position="1474"/>
    </location>
</feature>
<feature type="compositionally biased region" description="Basic and acidic residues" evidence="9">
    <location>
        <begin position="1099"/>
        <end position="1111"/>
    </location>
</feature>
<feature type="region of interest" description="Disordered" evidence="9">
    <location>
        <begin position="426"/>
        <end position="524"/>
    </location>
</feature>
<feature type="region of interest" description="Disordered" evidence="9">
    <location>
        <begin position="909"/>
        <end position="1065"/>
    </location>
</feature>
<proteinExistence type="inferred from homology"/>
<feature type="compositionally biased region" description="Low complexity" evidence="9">
    <location>
        <begin position="774"/>
        <end position="817"/>
    </location>
</feature>
<dbReference type="InterPro" id="IPR036431">
    <property type="entry name" value="ARID_dom_sf"/>
</dbReference>
<dbReference type="InterPro" id="IPR030408">
    <property type="entry name" value="ARID5B_ARID/BRIGHT_DNA-bd"/>
</dbReference>
<sequence>MNDLSLFPQWLGSPCGFHGPYIFYKAFRFDIEANPRILSLGDFFLVRCRPGEPLCIAELQLLWEERSRKQLLSSSKLYFLPEDTPQGRTVSHGEDEVLAVSEKVVVKLQDLVRWTVWDSSGWSRGLKAAPLKPSEVLQELEKNGQRDTPVLHRYRESTLNSGLNFKYVLKEKTQLDDDVDQKRVSVLSYPQYCRYRSLLARLKERPASLLASQVVLALGGVTSLTDHTHILYCRDTFEHPTLIDNDNVCDEFAPNLKGRPRKNKLSFSQRCDSQNTPAGKETCNTEGKTPAKVKPESKAVLSRWPKGISRGSSCCKRVSPKGRTGGGGEECPPDEQAFLVALYKYMKERRTPIERIPYLGFKQINLWNMFQAAETLGGYELITSRRQWKHVYDELGGNPGSTSAATCTRRHYERLILPYERFTKGEEDKPLPLSKPRKDLTTQQEVPKTKVPTVTQWPKEEQHPQNPQPPRTEQDPCAKGLELSPECEEKESSPEEEGVQVKQEVPLPAGEVSRSTSEEEEEEPVAVCIKERVLHQGVSWENIKKPPSDTTTLHFFPVDTPTPINHSHPQDQWQKELPDSANPCPQARLDQSGLTEEPQGPNPGMVGIVGVVLPIRQRSLQSPRAPEDTTDRAQLPGQDHSCYRYSTILYPGRAHPGPGINHPGTNHPGTNPGINHPGTNHPGTNPGINHPGTNHPGTNPGINHPGTNPGINHPGTNPGINHPGTNPGINHPGTNPGINHPGTNSGTNHPGTNPGTNHRGTNHRGTNHRGINHPGTNSGTNHPGTNPGTNHTGTNHPGTNHPGTNPGTNSGTNHPGTMSDLAKKKLLSQVNGTAPGPSLPNHYAIGPPPPLINTSLAIGNAEESACQPIAGCQGSCSTDTAVVKRPSVIQHAQSFKPLFCETGERREREGLNRNMYKPGEPYSPCDLTQHHPLSHPPPQTRHHPQPHPNSPCDLTQPHPNSPYDLTHPHPNSTYDLTQPHPNSTDDLTQPHPNSTYDLTQPHPNSTYDLTQPHPNPLCDLTQPHPNSPCDLTQPHPNSPYDLTQPHPNSTYDLYLRSPETPQPGHITRFLPDFSPPLHPQNLHSLYNHTETHVSQFISSRERETPLPRDCEAAPGPGGPQFPSSKHPDTVSLGGYCARINLLTPNLTPHTLRDMTSLVQTSSEDQPTDLSLPKSSPQKPTLSTATPSLHNNPHPLMPLQDTGRFCRVPPMTMSSSPRQPADPQPNPRGKTLNGQRGGWEDQGLGHKIEELNRPILGTKNTSRPQNNVCTARPLKRSLEERENGPPERKIRAVTPMHSSSSSSSCTIRDRDREGHSEWKVWTPALEGVVPADPQPAPAHSLHLHITSFVEGHKFPFHSSPLFPGGLYPEAFISQIQDMCEGLGPHRPLGYHPLQYLKNQAGLSPLVPPFAFHSFMMQRQAHSPAHMYRHPMGASYGELLHHGLHPMSSMSALNTQQHPDISPSQLSSVHPNTKRS</sequence>
<dbReference type="Gene3D" id="1.10.150.60">
    <property type="entry name" value="ARID DNA-binding domain"/>
    <property type="match status" value="1"/>
</dbReference>
<keyword evidence="6" id="KW-0010">Activator</keyword>
<dbReference type="SMART" id="SM01014">
    <property type="entry name" value="ARID"/>
    <property type="match status" value="1"/>
</dbReference>
<reference evidence="11" key="1">
    <citation type="submission" date="2025-08" db="UniProtKB">
        <authorList>
            <consortium name="Ensembl"/>
        </authorList>
    </citation>
    <scope>IDENTIFICATION</scope>
</reference>
<keyword evidence="5" id="KW-0238">DNA-binding</keyword>
<evidence type="ECO:0000256" key="7">
    <source>
        <dbReference type="ARBA" id="ARBA00023163"/>
    </source>
</evidence>
<evidence type="ECO:0000256" key="8">
    <source>
        <dbReference type="ARBA" id="ARBA00023242"/>
    </source>
</evidence>
<dbReference type="GeneTree" id="ENSGT00940000163584"/>
<keyword evidence="8" id="KW-0539">Nucleus</keyword>
<accession>A0A8K9XG25</accession>
<feature type="region of interest" description="Disordered" evidence="9">
    <location>
        <begin position="1292"/>
        <end position="1311"/>
    </location>
</feature>
<comment type="similarity">
    <text evidence="2">Belongs to the ARID5B family.</text>
</comment>
<feature type="compositionally biased region" description="Polar residues" evidence="9">
    <location>
        <begin position="441"/>
        <end position="456"/>
    </location>
</feature>
<feature type="compositionally biased region" description="Basic and acidic residues" evidence="9">
    <location>
        <begin position="426"/>
        <end position="440"/>
    </location>
</feature>
<dbReference type="Pfam" id="PF01388">
    <property type="entry name" value="ARID"/>
    <property type="match status" value="1"/>
</dbReference>
<evidence type="ECO:0000256" key="4">
    <source>
        <dbReference type="ARBA" id="ARBA00023015"/>
    </source>
</evidence>
<feature type="compositionally biased region" description="Polar residues" evidence="9">
    <location>
        <begin position="969"/>
        <end position="1009"/>
    </location>
</feature>
<evidence type="ECO:0000313" key="11">
    <source>
        <dbReference type="Ensembl" id="ENSOMYP00000132488.1"/>
    </source>
</evidence>
<dbReference type="InterPro" id="IPR051232">
    <property type="entry name" value="ARID/SWI1_ChromRemod"/>
</dbReference>
<evidence type="ECO:0000256" key="2">
    <source>
        <dbReference type="ARBA" id="ARBA00010608"/>
    </source>
</evidence>
<dbReference type="FunFam" id="1.10.150.60:FF:000004">
    <property type="entry name" value="AT-rich interactive domain-containing protein 5B"/>
    <property type="match status" value="1"/>
</dbReference>
<feature type="compositionally biased region" description="Polar residues" evidence="9">
    <location>
        <begin position="265"/>
        <end position="287"/>
    </location>
</feature>
<dbReference type="GO" id="GO:0000976">
    <property type="term" value="F:transcription cis-regulatory region binding"/>
    <property type="evidence" value="ECO:0007669"/>
    <property type="project" value="TreeGrafter"/>
</dbReference>
<keyword evidence="7" id="KW-0804">Transcription</keyword>
<dbReference type="Ensembl" id="ENSOMYT00000138065.1">
    <property type="protein sequence ID" value="ENSOMYP00000132488.1"/>
    <property type="gene ID" value="ENSOMYG00000063542.1"/>
</dbReference>
<dbReference type="InterPro" id="IPR001606">
    <property type="entry name" value="ARID_dom"/>
</dbReference>
<dbReference type="CDD" id="cd16885">
    <property type="entry name" value="ARID_ARID5B"/>
    <property type="match status" value="1"/>
</dbReference>
<dbReference type="PANTHER" id="PTHR13964:SF37">
    <property type="entry name" value="AT-RICH INTERACTIVE DOMAIN-CONTAINING PROTEIN 5B"/>
    <property type="match status" value="1"/>
</dbReference>
<feature type="compositionally biased region" description="Acidic residues" evidence="9">
    <location>
        <begin position="485"/>
        <end position="498"/>
    </location>
</feature>
<dbReference type="GO" id="GO:0005634">
    <property type="term" value="C:nucleus"/>
    <property type="evidence" value="ECO:0007669"/>
    <property type="project" value="UniProtKB-SubCell"/>
</dbReference>